<feature type="domain" description="23S rRNA (guanine(745)-N(1))-methyltransferase N-terminal" evidence="4">
    <location>
        <begin position="19"/>
        <end position="50"/>
    </location>
</feature>
<dbReference type="CDD" id="cd02440">
    <property type="entry name" value="AdoMet_MTases"/>
    <property type="match status" value="1"/>
</dbReference>
<accession>A0A125W2G8</accession>
<evidence type="ECO:0000259" key="4">
    <source>
        <dbReference type="Pfam" id="PF21302"/>
    </source>
</evidence>
<dbReference type="PIRSF" id="PIRSF018249">
    <property type="entry name" value="MyrA_prd"/>
    <property type="match status" value="1"/>
</dbReference>
<evidence type="ECO:0000313" key="6">
    <source>
        <dbReference type="Proteomes" id="UP000004846"/>
    </source>
</evidence>
<feature type="binding site" evidence="2">
    <location>
        <position position="79"/>
    </location>
    <ligand>
        <name>S-adenosyl-L-methionine</name>
        <dbReference type="ChEBI" id="CHEBI:59789"/>
    </ligand>
</feature>
<keyword evidence="1" id="KW-0479">Metal-binding</keyword>
<sequence length="281" mass="32275">MLKKIERAQQLLKKEAAVFRCPTCHEPMHVEGVGLICQQRHQFDLSKKGTLYFLNHGVQTEYNKKMFTSRGKMIQSGMYAPVLNKIMHYLPQNKTVVDVGCGEGSFLAELSQAGLSGLKIGFDLSKEGIYLASNQPIDAFWCVADLTNLPFADQGLDTILNIFSPSHYQEFRRVLKADGTVIKIIPEENYLKELRAAFYPNDEKKQSYSNQKVVQRFAEELAVEVDERITYCFDIPEERRLDLLEMSPLEWQVSQEVKAKLQQRPLEKITIDVRLLVGRKR</sequence>
<evidence type="ECO:0000256" key="2">
    <source>
        <dbReference type="PIRSR" id="PIRSR018249-2"/>
    </source>
</evidence>
<feature type="binding site" evidence="1">
    <location>
        <position position="21"/>
    </location>
    <ligand>
        <name>Zn(2+)</name>
        <dbReference type="ChEBI" id="CHEBI:29105"/>
    </ligand>
</feature>
<dbReference type="InterPro" id="IPR041698">
    <property type="entry name" value="Methyltransf_25"/>
</dbReference>
<dbReference type="Pfam" id="PF13649">
    <property type="entry name" value="Methyltransf_25"/>
    <property type="match status" value="1"/>
</dbReference>
<evidence type="ECO:0000313" key="5">
    <source>
        <dbReference type="EMBL" id="EFM81575.1"/>
    </source>
</evidence>
<dbReference type="Proteomes" id="UP000004846">
    <property type="component" value="Unassembled WGS sequence"/>
</dbReference>
<feature type="binding site" evidence="1">
    <location>
        <position position="24"/>
    </location>
    <ligand>
        <name>Zn(2+)</name>
        <dbReference type="ChEBI" id="CHEBI:29105"/>
    </ligand>
</feature>
<comment type="caution">
    <text evidence="5">The sequence shown here is derived from an EMBL/GenBank/DDBJ whole genome shotgun (WGS) entry which is preliminary data.</text>
</comment>
<reference evidence="5 6" key="1">
    <citation type="submission" date="2010-07" db="EMBL/GenBank/DDBJ databases">
        <authorList>
            <person name="Sid Ahmed O."/>
        </authorList>
    </citation>
    <scope>NUCLEOTIDE SEQUENCE [LARGE SCALE GENOMIC DNA]</scope>
    <source>
        <strain evidence="5 6">TX4248</strain>
    </source>
</reference>
<organism evidence="5 6">
    <name type="scientific">Enterococcus faecalis TX4248</name>
    <dbReference type="NCBI Taxonomy" id="749495"/>
    <lineage>
        <taxon>Bacteria</taxon>
        <taxon>Bacillati</taxon>
        <taxon>Bacillota</taxon>
        <taxon>Bacilli</taxon>
        <taxon>Lactobacillales</taxon>
        <taxon>Enterococcaceae</taxon>
        <taxon>Enterococcus</taxon>
    </lineage>
</organism>
<dbReference type="PANTHER" id="PTHR43460:SF1">
    <property type="entry name" value="METHYLTRANSFERASE TYPE 11 DOMAIN-CONTAINING PROTEIN"/>
    <property type="match status" value="1"/>
</dbReference>
<feature type="domain" description="Methyltransferase" evidence="3">
    <location>
        <begin position="96"/>
        <end position="179"/>
    </location>
</feature>
<gene>
    <name evidence="5" type="ORF">HMPREF9498_02717</name>
</gene>
<dbReference type="Pfam" id="PF21302">
    <property type="entry name" value="Zn_ribbon_RlmA"/>
    <property type="match status" value="1"/>
</dbReference>
<dbReference type="SUPFAM" id="SSF53335">
    <property type="entry name" value="S-adenosyl-L-methionine-dependent methyltransferases"/>
    <property type="match status" value="1"/>
</dbReference>
<feature type="binding site" evidence="2">
    <location>
        <begin position="103"/>
        <end position="104"/>
    </location>
    <ligand>
        <name>S-adenosyl-L-methionine</name>
        <dbReference type="ChEBI" id="CHEBI:59789"/>
    </ligand>
</feature>
<evidence type="ECO:0000256" key="1">
    <source>
        <dbReference type="PIRSR" id="PIRSR018249-1"/>
    </source>
</evidence>
<dbReference type="InterPro" id="IPR029063">
    <property type="entry name" value="SAM-dependent_MTases_sf"/>
</dbReference>
<keyword evidence="5" id="KW-0808">Transferase</keyword>
<dbReference type="GO" id="GO:0008168">
    <property type="term" value="F:methyltransferase activity"/>
    <property type="evidence" value="ECO:0007669"/>
    <property type="project" value="UniProtKB-KW"/>
</dbReference>
<proteinExistence type="predicted"/>
<dbReference type="GO" id="GO:0032259">
    <property type="term" value="P:methylation"/>
    <property type="evidence" value="ECO:0007669"/>
    <property type="project" value="UniProtKB-KW"/>
</dbReference>
<keyword evidence="5" id="KW-0489">Methyltransferase</keyword>
<dbReference type="HOGENOM" id="CLU_050931_2_0_9"/>
<keyword evidence="2" id="KW-0949">S-adenosyl-L-methionine</keyword>
<dbReference type="InterPro" id="IPR016718">
    <property type="entry name" value="rRNA_m1G-MeTrfase_A_prd"/>
</dbReference>
<dbReference type="Gene3D" id="3.40.50.150">
    <property type="entry name" value="Vaccinia Virus protein VP39"/>
    <property type="match status" value="1"/>
</dbReference>
<protein>
    <submittedName>
        <fullName evidence="5">Methyltransferase domain protein</fullName>
    </submittedName>
</protein>
<dbReference type="EMBL" id="AEBR01000102">
    <property type="protein sequence ID" value="EFM81575.1"/>
    <property type="molecule type" value="Genomic_DNA"/>
</dbReference>
<feature type="binding site" evidence="2">
    <location>
        <position position="190"/>
    </location>
    <ligand>
        <name>S-adenosyl-L-methionine</name>
        <dbReference type="ChEBI" id="CHEBI:59789"/>
    </ligand>
</feature>
<dbReference type="PANTHER" id="PTHR43460">
    <property type="entry name" value="METHYLTRANSFERASE"/>
    <property type="match status" value="1"/>
</dbReference>
<dbReference type="InterPro" id="IPR052939">
    <property type="entry name" value="23S_rRNA_MeTrnsfrase_RlmA"/>
</dbReference>
<dbReference type="InterPro" id="IPR048647">
    <property type="entry name" value="RlmA_N"/>
</dbReference>
<name>A0A125W2G8_ENTFL</name>
<dbReference type="GO" id="GO:0046872">
    <property type="term" value="F:metal ion binding"/>
    <property type="evidence" value="ECO:0007669"/>
    <property type="project" value="UniProtKB-KW"/>
</dbReference>
<keyword evidence="1" id="KW-0862">Zinc</keyword>
<dbReference type="RefSeq" id="WP_002372268.1">
    <property type="nucleotide sequence ID" value="NZ_GL454487.1"/>
</dbReference>
<evidence type="ECO:0000259" key="3">
    <source>
        <dbReference type="Pfam" id="PF13649"/>
    </source>
</evidence>
<dbReference type="AlphaFoldDB" id="A0A125W2G8"/>
<feature type="binding site" evidence="1">
    <location>
        <position position="41"/>
    </location>
    <ligand>
        <name>Zn(2+)</name>
        <dbReference type="ChEBI" id="CHEBI:29105"/>
    </ligand>
</feature>
<feature type="binding site" evidence="1">
    <location>
        <position position="37"/>
    </location>
    <ligand>
        <name>Zn(2+)</name>
        <dbReference type="ChEBI" id="CHEBI:29105"/>
    </ligand>
</feature>